<dbReference type="AlphaFoldDB" id="A0A4R0R0M9"/>
<dbReference type="SMART" id="SM00387">
    <property type="entry name" value="HATPase_c"/>
    <property type="match status" value="1"/>
</dbReference>
<keyword evidence="5" id="KW-0547">Nucleotide-binding</keyword>
<dbReference type="SUPFAM" id="SSF55874">
    <property type="entry name" value="ATPase domain of HSP90 chaperone/DNA topoisomerase II/histidine kinase"/>
    <property type="match status" value="1"/>
</dbReference>
<comment type="catalytic activity">
    <reaction evidence="1">
        <text>ATP + protein L-histidine = ADP + protein N-phospho-L-histidine.</text>
        <dbReference type="EC" id="2.7.13.3"/>
    </reaction>
</comment>
<gene>
    <name evidence="9" type="ORF">EJ419_02635</name>
</gene>
<dbReference type="RefSeq" id="WP_131283373.1">
    <property type="nucleotide sequence ID" value="NZ_RXLP01000012.1"/>
</dbReference>
<reference evidence="9 10" key="1">
    <citation type="submission" date="2018-12" db="EMBL/GenBank/DDBJ databases">
        <title>Alloscrdovia theropitheci sp. nov: a novel taxon from the feces of the bleeding-herat monkey (Theropithecus geleda).</title>
        <authorList>
            <person name="Modesto M."/>
        </authorList>
    </citation>
    <scope>NUCLEOTIDE SEQUENCE [LARGE SCALE GENOMIC DNA]</scope>
    <source>
        <strain evidence="9 10">GLDI4/2</strain>
    </source>
</reference>
<dbReference type="EC" id="2.7.13.3" evidence="2"/>
<evidence type="ECO:0000256" key="2">
    <source>
        <dbReference type="ARBA" id="ARBA00012438"/>
    </source>
</evidence>
<dbReference type="GO" id="GO:0005524">
    <property type="term" value="F:ATP binding"/>
    <property type="evidence" value="ECO:0007669"/>
    <property type="project" value="UniProtKB-KW"/>
</dbReference>
<proteinExistence type="predicted"/>
<dbReference type="PROSITE" id="PS50109">
    <property type="entry name" value="HIS_KIN"/>
    <property type="match status" value="1"/>
</dbReference>
<dbReference type="Gene3D" id="3.30.565.10">
    <property type="entry name" value="Histidine kinase-like ATPase, C-terminal domain"/>
    <property type="match status" value="1"/>
</dbReference>
<dbReference type="PANTHER" id="PTHR41523">
    <property type="entry name" value="TWO-COMPONENT SYSTEM SENSOR PROTEIN"/>
    <property type="match status" value="1"/>
</dbReference>
<evidence type="ECO:0000256" key="6">
    <source>
        <dbReference type="ARBA" id="ARBA00022777"/>
    </source>
</evidence>
<dbReference type="GO" id="GO:0004673">
    <property type="term" value="F:protein histidine kinase activity"/>
    <property type="evidence" value="ECO:0007669"/>
    <property type="project" value="UniProtKB-EC"/>
</dbReference>
<evidence type="ECO:0000256" key="1">
    <source>
        <dbReference type="ARBA" id="ARBA00000085"/>
    </source>
</evidence>
<evidence type="ECO:0000256" key="3">
    <source>
        <dbReference type="ARBA" id="ARBA00022553"/>
    </source>
</evidence>
<dbReference type="Pfam" id="PF02518">
    <property type="entry name" value="HATPase_c"/>
    <property type="match status" value="1"/>
</dbReference>
<keyword evidence="6 9" id="KW-0418">Kinase</keyword>
<keyword evidence="7" id="KW-0067">ATP-binding</keyword>
<dbReference type="InterPro" id="IPR036890">
    <property type="entry name" value="HATPase_C_sf"/>
</dbReference>
<protein>
    <recommendedName>
        <fullName evidence="2">histidine kinase</fullName>
        <ecNumber evidence="2">2.7.13.3</ecNumber>
    </recommendedName>
</protein>
<keyword evidence="4" id="KW-0808">Transferase</keyword>
<evidence type="ECO:0000259" key="8">
    <source>
        <dbReference type="PROSITE" id="PS50109"/>
    </source>
</evidence>
<feature type="domain" description="Histidine kinase" evidence="8">
    <location>
        <begin position="11"/>
        <end position="116"/>
    </location>
</feature>
<evidence type="ECO:0000256" key="4">
    <source>
        <dbReference type="ARBA" id="ARBA00022679"/>
    </source>
</evidence>
<name>A0A4R0R0M9_9BIFI</name>
<evidence type="ECO:0000256" key="7">
    <source>
        <dbReference type="ARBA" id="ARBA00022840"/>
    </source>
</evidence>
<accession>A0A4R0R0M9</accession>
<keyword evidence="3" id="KW-0597">Phosphoprotein</keyword>
<dbReference type="Proteomes" id="UP000291289">
    <property type="component" value="Unassembled WGS sequence"/>
</dbReference>
<sequence length="118" mass="12541">AGKFGMMPAQDATPLSLILTELVTNCVEHGFEDRKQGHIQISALRASNDLHIIIEDDGIGIDSEADADTMSAKSSGSGLGTQIVNTFVQNDFNGSIHWAPGENGGTRIELTMTLRAAE</sequence>
<comment type="caution">
    <text evidence="9">The sequence shown here is derived from an EMBL/GenBank/DDBJ whole genome shotgun (WGS) entry which is preliminary data.</text>
</comment>
<evidence type="ECO:0000256" key="5">
    <source>
        <dbReference type="ARBA" id="ARBA00022741"/>
    </source>
</evidence>
<keyword evidence="10" id="KW-1185">Reference proteome</keyword>
<dbReference type="PANTHER" id="PTHR41523:SF8">
    <property type="entry name" value="ETHYLENE RESPONSE SENSOR PROTEIN"/>
    <property type="match status" value="1"/>
</dbReference>
<feature type="non-terminal residue" evidence="9">
    <location>
        <position position="1"/>
    </location>
</feature>
<dbReference type="OrthoDB" id="9816309at2"/>
<dbReference type="InterPro" id="IPR005467">
    <property type="entry name" value="His_kinase_dom"/>
</dbReference>
<evidence type="ECO:0000313" key="9">
    <source>
        <dbReference type="EMBL" id="TCD54616.1"/>
    </source>
</evidence>
<evidence type="ECO:0000313" key="10">
    <source>
        <dbReference type="Proteomes" id="UP000291289"/>
    </source>
</evidence>
<dbReference type="InterPro" id="IPR003594">
    <property type="entry name" value="HATPase_dom"/>
</dbReference>
<organism evidence="9 10">
    <name type="scientific">Alloscardovia theropitheci</name>
    <dbReference type="NCBI Taxonomy" id="2496842"/>
    <lineage>
        <taxon>Bacteria</taxon>
        <taxon>Bacillati</taxon>
        <taxon>Actinomycetota</taxon>
        <taxon>Actinomycetes</taxon>
        <taxon>Bifidobacteriales</taxon>
        <taxon>Bifidobacteriaceae</taxon>
        <taxon>Alloscardovia</taxon>
    </lineage>
</organism>
<dbReference type="EMBL" id="RXLP01000012">
    <property type="protein sequence ID" value="TCD54616.1"/>
    <property type="molecule type" value="Genomic_DNA"/>
</dbReference>